<evidence type="ECO:0000313" key="2">
    <source>
        <dbReference type="EMBL" id="MBB5017423.1"/>
    </source>
</evidence>
<dbReference type="RefSeq" id="WP_184035190.1">
    <property type="nucleotide sequence ID" value="NZ_JACHHY010000003.1"/>
</dbReference>
<evidence type="ECO:0000259" key="1">
    <source>
        <dbReference type="Pfam" id="PF04965"/>
    </source>
</evidence>
<comment type="caution">
    <text evidence="2">The sequence shown here is derived from an EMBL/GenBank/DDBJ whole genome shotgun (WGS) entry which is preliminary data.</text>
</comment>
<sequence length="117" mass="13397">MTRLTDISSIHWQPALNQPDVVEAEADISQSIRVILTTPKGSVPHRPQFGSNLHRYLDQPIDRALPQLVRETTEAIRDWEPRCTLIKVLPVAEGATMRIKVWWKLADGIQHETEVRL</sequence>
<keyword evidence="3" id="KW-1185">Reference proteome</keyword>
<gene>
    <name evidence="2" type="ORF">HNQ59_000687</name>
</gene>
<organism evidence="2 3">
    <name type="scientific">Chitinivorax tropicus</name>
    <dbReference type="NCBI Taxonomy" id="714531"/>
    <lineage>
        <taxon>Bacteria</taxon>
        <taxon>Pseudomonadati</taxon>
        <taxon>Pseudomonadota</taxon>
        <taxon>Betaproteobacteria</taxon>
        <taxon>Chitinivorax</taxon>
    </lineage>
</organism>
<dbReference type="EMBL" id="JACHHY010000003">
    <property type="protein sequence ID" value="MBB5017423.1"/>
    <property type="molecule type" value="Genomic_DNA"/>
</dbReference>
<dbReference type="SUPFAM" id="SSF160719">
    <property type="entry name" value="gpW/gp25-like"/>
    <property type="match status" value="1"/>
</dbReference>
<feature type="domain" description="IraD/Gp25-like" evidence="1">
    <location>
        <begin position="23"/>
        <end position="90"/>
    </location>
</feature>
<dbReference type="Gene3D" id="3.10.450.40">
    <property type="match status" value="1"/>
</dbReference>
<protein>
    <recommendedName>
        <fullName evidence="1">IraD/Gp25-like domain-containing protein</fullName>
    </recommendedName>
</protein>
<reference evidence="2 3" key="1">
    <citation type="submission" date="2020-08" db="EMBL/GenBank/DDBJ databases">
        <title>Genomic Encyclopedia of Type Strains, Phase IV (KMG-IV): sequencing the most valuable type-strain genomes for metagenomic binning, comparative biology and taxonomic classification.</title>
        <authorList>
            <person name="Goeker M."/>
        </authorList>
    </citation>
    <scope>NUCLEOTIDE SEQUENCE [LARGE SCALE GENOMIC DNA]</scope>
    <source>
        <strain evidence="2 3">DSM 27165</strain>
    </source>
</reference>
<evidence type="ECO:0000313" key="3">
    <source>
        <dbReference type="Proteomes" id="UP000575898"/>
    </source>
</evidence>
<dbReference type="InterPro" id="IPR007048">
    <property type="entry name" value="IraD/Gp25-like"/>
</dbReference>
<name>A0A840MMJ4_9PROT</name>
<dbReference type="Proteomes" id="UP000575898">
    <property type="component" value="Unassembled WGS sequence"/>
</dbReference>
<proteinExistence type="predicted"/>
<accession>A0A840MMJ4</accession>
<dbReference type="AlphaFoldDB" id="A0A840MMJ4"/>
<dbReference type="Pfam" id="PF04965">
    <property type="entry name" value="GPW_gp25"/>
    <property type="match status" value="1"/>
</dbReference>